<dbReference type="Pfam" id="PF04652">
    <property type="entry name" value="Vta1"/>
    <property type="match status" value="1"/>
</dbReference>
<evidence type="ECO:0000256" key="9">
    <source>
        <dbReference type="ARBA" id="ARBA00022989"/>
    </source>
</evidence>
<dbReference type="PANTHER" id="PTHR12741">
    <property type="entry name" value="LYST-INTERACTING PROTEIN LIP5 DOPAMINE RESPONSIVE PROTEIN DRG-1"/>
    <property type="match status" value="1"/>
</dbReference>
<dbReference type="Gene3D" id="1.25.40.270">
    <property type="entry name" value="Vacuolar protein sorting-associated protein vta1"/>
    <property type="match status" value="1"/>
</dbReference>
<evidence type="ECO:0000313" key="15">
    <source>
        <dbReference type="EMBL" id="KHN35908.1"/>
    </source>
</evidence>
<dbReference type="GO" id="GO:0008360">
    <property type="term" value="P:regulation of cell shape"/>
    <property type="evidence" value="ECO:0007669"/>
    <property type="project" value="UniProtKB-KW"/>
</dbReference>
<evidence type="ECO:0000256" key="13">
    <source>
        <dbReference type="ARBA" id="ARBA00047777"/>
    </source>
</evidence>
<evidence type="ECO:0000256" key="5">
    <source>
        <dbReference type="ARBA" id="ARBA00022676"/>
    </source>
</evidence>
<dbReference type="Pfam" id="PF14288">
    <property type="entry name" value="FKS1_dom1"/>
    <property type="match status" value="1"/>
</dbReference>
<evidence type="ECO:0000256" key="7">
    <source>
        <dbReference type="ARBA" id="ARBA00022692"/>
    </source>
</evidence>
<evidence type="ECO:0000256" key="6">
    <source>
        <dbReference type="ARBA" id="ARBA00022679"/>
    </source>
</evidence>
<dbReference type="AlphaFoldDB" id="A0A0B2RU25"/>
<proteinExistence type="inferred from homology"/>
<keyword evidence="11" id="KW-0961">Cell wall biogenesis/degradation</keyword>
<accession>A0A0B2RU25</accession>
<comment type="subcellular location">
    <subcellularLocation>
        <location evidence="1">Cell membrane</location>
        <topology evidence="1">Multi-pass membrane protein</topology>
    </subcellularLocation>
</comment>
<evidence type="ECO:0000256" key="2">
    <source>
        <dbReference type="ARBA" id="ARBA00009040"/>
    </source>
</evidence>
<dbReference type="EMBL" id="KN647948">
    <property type="protein sequence ID" value="KHN35908.1"/>
    <property type="molecule type" value="Genomic_DNA"/>
</dbReference>
<protein>
    <recommendedName>
        <fullName evidence="12">1,3-beta-glucan synthase</fullName>
        <ecNumber evidence="3">2.4.1.34</ecNumber>
    </recommendedName>
    <alternativeName>
        <fullName evidence="12">1,3-beta-glucan synthase</fullName>
    </alternativeName>
</protein>
<evidence type="ECO:0000256" key="4">
    <source>
        <dbReference type="ARBA" id="ARBA00022475"/>
    </source>
</evidence>
<evidence type="ECO:0000256" key="12">
    <source>
        <dbReference type="ARBA" id="ARBA00032165"/>
    </source>
</evidence>
<reference evidence="15" key="1">
    <citation type="submission" date="2014-07" db="EMBL/GenBank/DDBJ databases">
        <title>Identification of a novel salt tolerance gene in wild soybean by whole-genome sequencing.</title>
        <authorList>
            <person name="Lam H.-M."/>
            <person name="Qi X."/>
            <person name="Li M.-W."/>
            <person name="Liu X."/>
            <person name="Xie M."/>
            <person name="Ni M."/>
            <person name="Xu X."/>
        </authorList>
    </citation>
    <scope>NUCLEOTIDE SEQUENCE [LARGE SCALE GENOMIC DNA]</scope>
    <source>
        <tissue evidence="15">Root</tissue>
    </source>
</reference>
<dbReference type="SMART" id="SM01205">
    <property type="entry name" value="FKS1_dom1"/>
    <property type="match status" value="1"/>
</dbReference>
<organism evidence="15">
    <name type="scientific">Glycine soja</name>
    <name type="common">Wild soybean</name>
    <dbReference type="NCBI Taxonomy" id="3848"/>
    <lineage>
        <taxon>Eukaryota</taxon>
        <taxon>Viridiplantae</taxon>
        <taxon>Streptophyta</taxon>
        <taxon>Embryophyta</taxon>
        <taxon>Tracheophyta</taxon>
        <taxon>Spermatophyta</taxon>
        <taxon>Magnoliopsida</taxon>
        <taxon>eudicotyledons</taxon>
        <taxon>Gunneridae</taxon>
        <taxon>Pentapetalae</taxon>
        <taxon>rosids</taxon>
        <taxon>fabids</taxon>
        <taxon>Fabales</taxon>
        <taxon>Fabaceae</taxon>
        <taxon>Papilionoideae</taxon>
        <taxon>50 kb inversion clade</taxon>
        <taxon>NPAAA clade</taxon>
        <taxon>indigoferoid/millettioid clade</taxon>
        <taxon>Phaseoleae</taxon>
        <taxon>Glycine</taxon>
        <taxon>Glycine subgen. Soja</taxon>
    </lineage>
</organism>
<dbReference type="InterPro" id="IPR039431">
    <property type="entry name" value="Vta1/CALS_N"/>
</dbReference>
<evidence type="ECO:0000259" key="14">
    <source>
        <dbReference type="SMART" id="SM01205"/>
    </source>
</evidence>
<dbReference type="GO" id="GO:0000148">
    <property type="term" value="C:1,3-beta-D-glucan synthase complex"/>
    <property type="evidence" value="ECO:0007669"/>
    <property type="project" value="InterPro"/>
</dbReference>
<evidence type="ECO:0000256" key="1">
    <source>
        <dbReference type="ARBA" id="ARBA00004651"/>
    </source>
</evidence>
<dbReference type="InterPro" id="IPR003440">
    <property type="entry name" value="Glyco_trans_48_dom"/>
</dbReference>
<dbReference type="InterPro" id="IPR058851">
    <property type="entry name" value="CALS1_helical"/>
</dbReference>
<dbReference type="Pfam" id="PF25968">
    <property type="entry name" value="CALS1"/>
    <property type="match status" value="1"/>
</dbReference>
<keyword evidence="6 15" id="KW-0808">Transferase</keyword>
<keyword evidence="4" id="KW-1003">Cell membrane</keyword>
<keyword evidence="7" id="KW-0812">Transmembrane</keyword>
<gene>
    <name evidence="15" type="ORF">glysoja_038279</name>
</gene>
<dbReference type="GO" id="GO:0006075">
    <property type="term" value="P:(1-&gt;3)-beta-D-glucan biosynthetic process"/>
    <property type="evidence" value="ECO:0007669"/>
    <property type="project" value="InterPro"/>
</dbReference>
<dbReference type="GO" id="GO:0005886">
    <property type="term" value="C:plasma membrane"/>
    <property type="evidence" value="ECO:0007669"/>
    <property type="project" value="UniProtKB-SubCell"/>
</dbReference>
<dbReference type="GO" id="GO:0003843">
    <property type="term" value="F:1,3-beta-D-glucan synthase activity"/>
    <property type="evidence" value="ECO:0007669"/>
    <property type="project" value="UniProtKB-EC"/>
</dbReference>
<evidence type="ECO:0000256" key="10">
    <source>
        <dbReference type="ARBA" id="ARBA00023136"/>
    </source>
</evidence>
<keyword evidence="5 15" id="KW-0328">Glycosyltransferase</keyword>
<keyword evidence="8" id="KW-0133">Cell shape</keyword>
<name>A0A0B2RU25_GLYSO</name>
<evidence type="ECO:0000256" key="3">
    <source>
        <dbReference type="ARBA" id="ARBA00012589"/>
    </source>
</evidence>
<dbReference type="PANTHER" id="PTHR12741:SF16">
    <property type="entry name" value="CALLOSE SYNTHASE 7"/>
    <property type="match status" value="1"/>
</dbReference>
<feature type="domain" description="1,3-beta-glucan synthase component FKS1-like" evidence="14">
    <location>
        <begin position="291"/>
        <end position="395"/>
    </location>
</feature>
<dbReference type="GO" id="GO:0071555">
    <property type="term" value="P:cell wall organization"/>
    <property type="evidence" value="ECO:0007669"/>
    <property type="project" value="UniProtKB-KW"/>
</dbReference>
<dbReference type="Proteomes" id="UP000053555">
    <property type="component" value="Unassembled WGS sequence"/>
</dbReference>
<keyword evidence="10" id="KW-0472">Membrane</keyword>
<keyword evidence="9" id="KW-1133">Transmembrane helix</keyword>
<evidence type="ECO:0000256" key="8">
    <source>
        <dbReference type="ARBA" id="ARBA00022960"/>
    </source>
</evidence>
<dbReference type="InterPro" id="IPR026899">
    <property type="entry name" value="FKS1-like_dom1"/>
</dbReference>
<dbReference type="Pfam" id="PF02364">
    <property type="entry name" value="Glucan_synthase"/>
    <property type="match status" value="2"/>
</dbReference>
<dbReference type="InterPro" id="IPR023175">
    <property type="entry name" value="Vta1/CALS_N_sf"/>
</dbReference>
<comment type="catalytic activity">
    <reaction evidence="13">
        <text>[(1-&gt;3)-beta-D-glucosyl](n) + UDP-alpha-D-glucose = [(1-&gt;3)-beta-D-glucosyl](n+1) + UDP + H(+)</text>
        <dbReference type="Rhea" id="RHEA:21476"/>
        <dbReference type="Rhea" id="RHEA-COMP:11146"/>
        <dbReference type="Rhea" id="RHEA-COMP:14303"/>
        <dbReference type="ChEBI" id="CHEBI:15378"/>
        <dbReference type="ChEBI" id="CHEBI:37671"/>
        <dbReference type="ChEBI" id="CHEBI:58223"/>
        <dbReference type="ChEBI" id="CHEBI:58885"/>
        <dbReference type="EC" id="2.4.1.34"/>
    </reaction>
</comment>
<sequence length="782" mass="90544">MVDSEVVPSSIAVLVPILRAANEIEEENPRVAYLCRFHAFKKAHSMDPTSSGPGVRQFKCYLLHKLEKEEELTARHALRTDARELQTYYQHFYEKKIRDGEFNQRPEEMAKNVQIATVLYEVLKTMVSPQNIEEKTRRYAEDVEHKRGRYEHYNILPLYAVGVKPAIMELPEIKAAIAALCNVDNLPMPIIHARPDDSTVPMERLKEVNDILDWIAFVFGFQKGNVANQREHLILLLANMNIGDRAESSHQLHSETVEKLKATILKNYESWCHYVHCEDNLRFLEDYDMQQIELIYIALYLLIWGEASNIRFMPECLCYIFHHPKLFVGRGMDEDMLSVMKDRDFLLIPYSSTHVSVIQWPPFLLASKIPIAVDMAKDYTKKTDDDLYKKIRSDGYMFSAVIECYETLKDIILKLLLDEDDRLAVSSICAKVERSIREETFVKEFKMSGLPSLIDKFGEFVTELQSEDGKRQSKIVNVLQDIVEIITQDVMVDGHLFPQTLQEYHVDRRQRFVNIDTSFTGNESVMGKVIRLHLLLTVKDSAINVPQNLEARRRITFFANSLFMNMPKAPKVRNMLSVSILTPYYKQDVLYSDADLNSENEDGISLLFYLTKMYPDEWANFHERLKSEGLEKDTDELICQWASYRGQTLYRTVRGMMYYWQALILQCFIESAGDIALTEGYSDKNKNLYEDAQAMADLKFTYVISSQLYGSLKSSKYARDRNCYHNILSLMLKHSSLRVAYIDETEETKDGKSHKVYSSVLVKGGIRFDEDECIASTPNINQ</sequence>
<evidence type="ECO:0000256" key="11">
    <source>
        <dbReference type="ARBA" id="ARBA00023316"/>
    </source>
</evidence>
<comment type="similarity">
    <text evidence="2">Belongs to the glycosyltransferase 48 family.</text>
</comment>
<dbReference type="EC" id="2.4.1.34" evidence="3"/>